<comment type="caution">
    <text evidence="2">The sequence shown here is derived from an EMBL/GenBank/DDBJ whole genome shotgun (WGS) entry which is preliminary data.</text>
</comment>
<name>A0A926S1I3_9SPHI</name>
<sequence length="172" mass="19971">MDKFIRVFFSVLSLLTLLSFSASAQEKGDPPPAMPGLEIKRSYLIKQMQSSDSTLIFKEVPKIDGEESYLAVDKDGSSMQFFGKENYLKKVSFTFKFTTYKDVNLLQYKRMSYFAFLMGGDKCLKWFEHCAAEFVKDKTKFFTDKANFDFNRKGVYTYNPANKAMVLTFIEW</sequence>
<feature type="chain" id="PRO_5037343290" evidence="1">
    <location>
        <begin position="25"/>
        <end position="172"/>
    </location>
</feature>
<accession>A0A926S1I3</accession>
<feature type="signal peptide" evidence="1">
    <location>
        <begin position="1"/>
        <end position="24"/>
    </location>
</feature>
<dbReference type="RefSeq" id="WP_191162709.1">
    <property type="nucleotide sequence ID" value="NZ_JACWMX010000003.1"/>
</dbReference>
<dbReference type="AlphaFoldDB" id="A0A926S1I3"/>
<reference evidence="2" key="1">
    <citation type="submission" date="2020-09" db="EMBL/GenBank/DDBJ databases">
        <title>Novel species of Mucilaginibacter isolated from a glacier on the Tibetan Plateau.</title>
        <authorList>
            <person name="Liu Q."/>
            <person name="Xin Y.-H."/>
        </authorList>
    </citation>
    <scope>NUCLEOTIDE SEQUENCE</scope>
    <source>
        <strain evidence="2">ZB1P21</strain>
    </source>
</reference>
<gene>
    <name evidence="2" type="ORF">IDJ76_08385</name>
</gene>
<organism evidence="2 3">
    <name type="scientific">Mucilaginibacter glaciei</name>
    <dbReference type="NCBI Taxonomy" id="2772109"/>
    <lineage>
        <taxon>Bacteria</taxon>
        <taxon>Pseudomonadati</taxon>
        <taxon>Bacteroidota</taxon>
        <taxon>Sphingobacteriia</taxon>
        <taxon>Sphingobacteriales</taxon>
        <taxon>Sphingobacteriaceae</taxon>
        <taxon>Mucilaginibacter</taxon>
    </lineage>
</organism>
<keyword evidence="1" id="KW-0732">Signal</keyword>
<evidence type="ECO:0000256" key="1">
    <source>
        <dbReference type="SAM" id="SignalP"/>
    </source>
</evidence>
<protein>
    <submittedName>
        <fullName evidence="2">Uncharacterized protein</fullName>
    </submittedName>
</protein>
<keyword evidence="3" id="KW-1185">Reference proteome</keyword>
<proteinExistence type="predicted"/>
<dbReference type="Proteomes" id="UP000619078">
    <property type="component" value="Unassembled WGS sequence"/>
</dbReference>
<evidence type="ECO:0000313" key="2">
    <source>
        <dbReference type="EMBL" id="MBD1393113.1"/>
    </source>
</evidence>
<evidence type="ECO:0000313" key="3">
    <source>
        <dbReference type="Proteomes" id="UP000619078"/>
    </source>
</evidence>
<dbReference type="EMBL" id="JACWMX010000003">
    <property type="protein sequence ID" value="MBD1393113.1"/>
    <property type="molecule type" value="Genomic_DNA"/>
</dbReference>